<evidence type="ECO:0000259" key="1">
    <source>
        <dbReference type="Pfam" id="PF08608"/>
    </source>
</evidence>
<dbReference type="EMBL" id="JBHRWI010000040">
    <property type="protein sequence ID" value="MFC3514429.1"/>
    <property type="molecule type" value="Genomic_DNA"/>
</dbReference>
<evidence type="ECO:0000313" key="4">
    <source>
        <dbReference type="Proteomes" id="UP001595764"/>
    </source>
</evidence>
<organism evidence="3 4">
    <name type="scientific">Amycolatopsis halotolerans</name>
    <dbReference type="NCBI Taxonomy" id="330083"/>
    <lineage>
        <taxon>Bacteria</taxon>
        <taxon>Bacillati</taxon>
        <taxon>Actinomycetota</taxon>
        <taxon>Actinomycetes</taxon>
        <taxon>Pseudonocardiales</taxon>
        <taxon>Pseudonocardiaceae</taxon>
        <taxon>Amycolatopsis</taxon>
    </lineage>
</organism>
<dbReference type="Pfam" id="PF08608">
    <property type="entry name" value="Wyosine_form"/>
    <property type="match status" value="1"/>
</dbReference>
<dbReference type="NCBIfam" id="TIGR03083">
    <property type="entry name" value="maleylpyruvate isomerase family mycothiol-dependent enzyme"/>
    <property type="match status" value="1"/>
</dbReference>
<dbReference type="Gene3D" id="1.20.120.450">
    <property type="entry name" value="dinb family like domain"/>
    <property type="match status" value="1"/>
</dbReference>
<dbReference type="Proteomes" id="UP001595764">
    <property type="component" value="Unassembled WGS sequence"/>
</dbReference>
<keyword evidence="3" id="KW-0413">Isomerase</keyword>
<protein>
    <submittedName>
        <fullName evidence="3">Maleylpyruvate isomerase family mycothiol-dependent enzyme</fullName>
    </submittedName>
</protein>
<dbReference type="GO" id="GO:0016853">
    <property type="term" value="F:isomerase activity"/>
    <property type="evidence" value="ECO:0007669"/>
    <property type="project" value="UniProtKB-KW"/>
</dbReference>
<feature type="domain" description="Mycothiol-dependent maleylpyruvate isomerase metal-binding" evidence="2">
    <location>
        <begin position="20"/>
        <end position="146"/>
    </location>
</feature>
<evidence type="ECO:0000259" key="2">
    <source>
        <dbReference type="Pfam" id="PF11716"/>
    </source>
</evidence>
<feature type="domain" description="tRNA wybutosine-synthesis" evidence="1">
    <location>
        <begin position="183"/>
        <end position="226"/>
    </location>
</feature>
<keyword evidence="4" id="KW-1185">Reference proteome</keyword>
<dbReference type="SUPFAM" id="SSF109854">
    <property type="entry name" value="DinB/YfiT-like putative metalloenzymes"/>
    <property type="match status" value="1"/>
</dbReference>
<evidence type="ECO:0000313" key="3">
    <source>
        <dbReference type="EMBL" id="MFC3514429.1"/>
    </source>
</evidence>
<dbReference type="InterPro" id="IPR013917">
    <property type="entry name" value="tRNA_wybutosine-synth"/>
</dbReference>
<dbReference type="InterPro" id="IPR024344">
    <property type="entry name" value="MDMPI_metal-binding"/>
</dbReference>
<gene>
    <name evidence="3" type="ORF">ACFORO_29965</name>
</gene>
<proteinExistence type="predicted"/>
<name>A0ABV7QQ13_9PSEU</name>
<dbReference type="Pfam" id="PF11716">
    <property type="entry name" value="MDMPI_N"/>
    <property type="match status" value="1"/>
</dbReference>
<sequence>MLDYGLDLSEIALEVALPDLRAEGDDLDAVVSAEPDWSRPTPAPRWTIGHQIAHLAAADANVLLAIRTPEKFAAVLEEDADAVAAEGAARPRSELLDHWRAGRAEVADALGEIPLDQAFPWYGSESTAKLAVALRLMETWAHGQDIFDTVGVEHHPTDRLKHIAALGFAGRGLSFYAAQLPLPTEPIRVELTGPDGAVWGWGPDDAAQRIRGSARDFCLRITQRRALDETGLAAIGDDAKAWLENARVFL</sequence>
<dbReference type="RefSeq" id="WP_377868314.1">
    <property type="nucleotide sequence ID" value="NZ_JBHMAY010000005.1"/>
</dbReference>
<accession>A0ABV7QQ13</accession>
<reference evidence="4" key="1">
    <citation type="journal article" date="2019" name="Int. J. Syst. Evol. Microbiol.">
        <title>The Global Catalogue of Microorganisms (GCM) 10K type strain sequencing project: providing services to taxonomists for standard genome sequencing and annotation.</title>
        <authorList>
            <consortium name="The Broad Institute Genomics Platform"/>
            <consortium name="The Broad Institute Genome Sequencing Center for Infectious Disease"/>
            <person name="Wu L."/>
            <person name="Ma J."/>
        </authorList>
    </citation>
    <scope>NUCLEOTIDE SEQUENCE [LARGE SCALE GENOMIC DNA]</scope>
    <source>
        <strain evidence="4">CGMCC 4.7682</strain>
    </source>
</reference>
<comment type="caution">
    <text evidence="3">The sequence shown here is derived from an EMBL/GenBank/DDBJ whole genome shotgun (WGS) entry which is preliminary data.</text>
</comment>
<dbReference type="InterPro" id="IPR017517">
    <property type="entry name" value="Maleyloyr_isom"/>
</dbReference>
<dbReference type="InterPro" id="IPR034660">
    <property type="entry name" value="DinB/YfiT-like"/>
</dbReference>